<dbReference type="CDD" id="cd14798">
    <property type="entry name" value="RX-CC_like"/>
    <property type="match status" value="1"/>
</dbReference>
<keyword evidence="4" id="KW-0547">Nucleotide-binding</keyword>
<feature type="region of interest" description="Disordered" evidence="6">
    <location>
        <begin position="85"/>
        <end position="115"/>
    </location>
</feature>
<keyword evidence="2" id="KW-0433">Leucine-rich repeat</keyword>
<dbReference type="PANTHER" id="PTHR19338:SF73">
    <property type="entry name" value="DISEASE RESISTANCE PROTEIN RGA2-LIKE"/>
    <property type="match status" value="1"/>
</dbReference>
<evidence type="ECO:0000256" key="4">
    <source>
        <dbReference type="ARBA" id="ARBA00022741"/>
    </source>
</evidence>
<keyword evidence="9" id="KW-1185">Reference proteome</keyword>
<dbReference type="Proteomes" id="UP000008022">
    <property type="component" value="Unassembled WGS sequence"/>
</dbReference>
<evidence type="ECO:0000256" key="1">
    <source>
        <dbReference type="ARBA" id="ARBA00008894"/>
    </source>
</evidence>
<evidence type="ECO:0000256" key="5">
    <source>
        <dbReference type="ARBA" id="ARBA00022821"/>
    </source>
</evidence>
<dbReference type="STRING" id="4529.A0A0E0QP36"/>
<dbReference type="Pfam" id="PF18052">
    <property type="entry name" value="Rx_N"/>
    <property type="match status" value="1"/>
</dbReference>
<dbReference type="Gene3D" id="1.20.5.4130">
    <property type="match status" value="1"/>
</dbReference>
<dbReference type="GO" id="GO:0000166">
    <property type="term" value="F:nucleotide binding"/>
    <property type="evidence" value="ECO:0007669"/>
    <property type="project" value="UniProtKB-KW"/>
</dbReference>
<evidence type="ECO:0000256" key="3">
    <source>
        <dbReference type="ARBA" id="ARBA00022737"/>
    </source>
</evidence>
<dbReference type="PANTHER" id="PTHR19338">
    <property type="entry name" value="TRANSLOCASE OF INNER MITOCHONDRIAL MEMBRANE 13 HOMOLOG"/>
    <property type="match status" value="1"/>
</dbReference>
<feature type="compositionally biased region" description="Low complexity" evidence="6">
    <location>
        <begin position="85"/>
        <end position="99"/>
    </location>
</feature>
<evidence type="ECO:0000259" key="7">
    <source>
        <dbReference type="Pfam" id="PF18052"/>
    </source>
</evidence>
<feature type="compositionally biased region" description="Basic and acidic residues" evidence="6">
    <location>
        <begin position="1"/>
        <end position="10"/>
    </location>
</feature>
<dbReference type="HOGENOM" id="CLU_790816_0_0_1"/>
<keyword evidence="3" id="KW-0677">Repeat</keyword>
<protein>
    <recommendedName>
        <fullName evidence="7">Disease resistance N-terminal domain-containing protein</fullName>
    </recommendedName>
</protein>
<dbReference type="AlphaFoldDB" id="A0A0E0QP36"/>
<dbReference type="GO" id="GO:0006952">
    <property type="term" value="P:defense response"/>
    <property type="evidence" value="ECO:0007669"/>
    <property type="project" value="UniProtKB-KW"/>
</dbReference>
<dbReference type="Gramene" id="ORUFI09G04110.1">
    <property type="protein sequence ID" value="ORUFI09G04110.1"/>
    <property type="gene ID" value="ORUFI09G04110"/>
</dbReference>
<dbReference type="InterPro" id="IPR038005">
    <property type="entry name" value="RX-like_CC"/>
</dbReference>
<evidence type="ECO:0000256" key="6">
    <source>
        <dbReference type="SAM" id="MobiDB-lite"/>
    </source>
</evidence>
<dbReference type="EnsemblPlants" id="ORUFI09G04110.1">
    <property type="protein sequence ID" value="ORUFI09G04110.1"/>
    <property type="gene ID" value="ORUFI09G04110"/>
</dbReference>
<name>A0A0E0QP36_ORYRU</name>
<keyword evidence="5" id="KW-0611">Plant defense</keyword>
<comment type="similarity">
    <text evidence="1">Belongs to the disease resistance NB-LRR family.</text>
</comment>
<dbReference type="eggNOG" id="KOG4658">
    <property type="taxonomic scope" value="Eukaryota"/>
</dbReference>
<dbReference type="InterPro" id="IPR041118">
    <property type="entry name" value="Rx_N"/>
</dbReference>
<reference evidence="9" key="1">
    <citation type="submission" date="2013-06" db="EMBL/GenBank/DDBJ databases">
        <authorList>
            <person name="Zhao Q."/>
        </authorList>
    </citation>
    <scope>NUCLEOTIDE SEQUENCE</scope>
    <source>
        <strain evidence="9">cv. W1943</strain>
    </source>
</reference>
<feature type="domain" description="Disease resistance N-terminal" evidence="7">
    <location>
        <begin position="186"/>
        <end position="268"/>
    </location>
</feature>
<evidence type="ECO:0000313" key="9">
    <source>
        <dbReference type="Proteomes" id="UP000008022"/>
    </source>
</evidence>
<feature type="region of interest" description="Disordered" evidence="6">
    <location>
        <begin position="1"/>
        <end position="21"/>
    </location>
</feature>
<evidence type="ECO:0000256" key="2">
    <source>
        <dbReference type="ARBA" id="ARBA00022614"/>
    </source>
</evidence>
<sequence length="351" mass="37692">MWAEGQERSAADGSGAAGESSRLWAASADPTMGSSAMADLVAWGSATAVTTRTAACGWKDGSGQRWELGRAARIQQWGAQRQQLRAGAAGSGKARGCRSGNEELSGNQSGGLRLGNGSDDDVCGMRAEVAGGGEGGGCGSIDRELNGNGSGTVGLGGGRSDAGKGLGLEAVTWIHRSQMGTQAEAFLTSCVDRIVNLLEEHAVMILGVKDDLKKLQAKVELIKAVLQDAERKKLQYRTIEIWLNSLKDVLYEADDIIDLCRTKARELLEEQPSSSIQQRKMHCSLLSFFSTVRLRHKIGSKIRKLSDRLTDIENNRLVLSLCHLKPCEQQDTTVNVRQTSPLINLDIVGRD</sequence>
<proteinExistence type="inferred from homology"/>
<accession>A0A0E0QP36</accession>
<organism evidence="8 9">
    <name type="scientific">Oryza rufipogon</name>
    <name type="common">Brownbeard rice</name>
    <name type="synonym">Asian wild rice</name>
    <dbReference type="NCBI Taxonomy" id="4529"/>
    <lineage>
        <taxon>Eukaryota</taxon>
        <taxon>Viridiplantae</taxon>
        <taxon>Streptophyta</taxon>
        <taxon>Embryophyta</taxon>
        <taxon>Tracheophyta</taxon>
        <taxon>Spermatophyta</taxon>
        <taxon>Magnoliopsida</taxon>
        <taxon>Liliopsida</taxon>
        <taxon>Poales</taxon>
        <taxon>Poaceae</taxon>
        <taxon>BOP clade</taxon>
        <taxon>Oryzoideae</taxon>
        <taxon>Oryzeae</taxon>
        <taxon>Oryzinae</taxon>
        <taxon>Oryza</taxon>
    </lineage>
</organism>
<reference evidence="8" key="2">
    <citation type="submission" date="2015-06" db="UniProtKB">
        <authorList>
            <consortium name="EnsemblPlants"/>
        </authorList>
    </citation>
    <scope>IDENTIFICATION</scope>
</reference>
<evidence type="ECO:0000313" key="8">
    <source>
        <dbReference type="EnsemblPlants" id="ORUFI09G04110.1"/>
    </source>
</evidence>
<feature type="compositionally biased region" description="Low complexity" evidence="6">
    <location>
        <begin position="11"/>
        <end position="21"/>
    </location>
</feature>